<protein>
    <submittedName>
        <fullName evidence="1">Uncharacterized protein</fullName>
    </submittedName>
</protein>
<proteinExistence type="predicted"/>
<reference evidence="2" key="1">
    <citation type="journal article" date="2019" name="Int. J. Syst. Evol. Microbiol.">
        <title>The Global Catalogue of Microorganisms (GCM) 10K type strain sequencing project: providing services to taxonomists for standard genome sequencing and annotation.</title>
        <authorList>
            <consortium name="The Broad Institute Genomics Platform"/>
            <consortium name="The Broad Institute Genome Sequencing Center for Infectious Disease"/>
            <person name="Wu L."/>
            <person name="Ma J."/>
        </authorList>
    </citation>
    <scope>NUCLEOTIDE SEQUENCE [LARGE SCALE GENOMIC DNA]</scope>
    <source>
        <strain evidence="2">JCM 16703</strain>
    </source>
</reference>
<keyword evidence="2" id="KW-1185">Reference proteome</keyword>
<dbReference type="EMBL" id="BAAAZH010000012">
    <property type="protein sequence ID" value="GAA4117389.1"/>
    <property type="molecule type" value="Genomic_DNA"/>
</dbReference>
<comment type="caution">
    <text evidence="1">The sequence shown here is derived from an EMBL/GenBank/DDBJ whole genome shotgun (WGS) entry which is preliminary data.</text>
</comment>
<gene>
    <name evidence="1" type="ORF">GCM10022215_17960</name>
</gene>
<accession>A0ABP7XI90</accession>
<evidence type="ECO:0000313" key="1">
    <source>
        <dbReference type="EMBL" id="GAA4117389.1"/>
    </source>
</evidence>
<evidence type="ECO:0000313" key="2">
    <source>
        <dbReference type="Proteomes" id="UP001501495"/>
    </source>
</evidence>
<sequence>MGVNETFGRLVGDTPGRFARGPVTARVVKVDPTGAWASPLGTSTDSPVGPCLGPSPAVGSVVLLVFTDDGPWIAAVDS</sequence>
<dbReference type="Proteomes" id="UP001501495">
    <property type="component" value="Unassembled WGS sequence"/>
</dbReference>
<organism evidence="1 2">
    <name type="scientific">Nocardioides fonticola</name>
    <dbReference type="NCBI Taxonomy" id="450363"/>
    <lineage>
        <taxon>Bacteria</taxon>
        <taxon>Bacillati</taxon>
        <taxon>Actinomycetota</taxon>
        <taxon>Actinomycetes</taxon>
        <taxon>Propionibacteriales</taxon>
        <taxon>Nocardioidaceae</taxon>
        <taxon>Nocardioides</taxon>
    </lineage>
</organism>
<name>A0ABP7XI90_9ACTN</name>